<keyword evidence="2" id="KW-0719">Serine esterase</keyword>
<gene>
    <name evidence="7" type="ORF">PMAYCL1PPCAC_03823</name>
</gene>
<reference evidence="8" key="1">
    <citation type="submission" date="2022-10" db="EMBL/GenBank/DDBJ databases">
        <title>Genome assembly of Pristionchus species.</title>
        <authorList>
            <person name="Yoshida K."/>
            <person name="Sommer R.J."/>
        </authorList>
    </citation>
    <scope>NUCLEOTIDE SEQUENCE [LARGE SCALE GENOMIC DNA]</scope>
    <source>
        <strain evidence="8">RS5460</strain>
    </source>
</reference>
<accession>A0AAN4Z7W9</accession>
<dbReference type="PROSITE" id="PS00941">
    <property type="entry name" value="CARBOXYLESTERASE_B_2"/>
    <property type="match status" value="1"/>
</dbReference>
<comment type="similarity">
    <text evidence="1 4">Belongs to the type-B carboxylesterase/lipase family.</text>
</comment>
<evidence type="ECO:0000313" key="8">
    <source>
        <dbReference type="Proteomes" id="UP001328107"/>
    </source>
</evidence>
<dbReference type="PANTHER" id="PTHR44590">
    <property type="entry name" value="CARBOXYLIC ESTER HYDROLASE-RELATED"/>
    <property type="match status" value="1"/>
</dbReference>
<feature type="domain" description="Carboxylesterase type B" evidence="6">
    <location>
        <begin position="8"/>
        <end position="497"/>
    </location>
</feature>
<dbReference type="InterPro" id="IPR029058">
    <property type="entry name" value="AB_hydrolase_fold"/>
</dbReference>
<evidence type="ECO:0000259" key="6">
    <source>
        <dbReference type="Pfam" id="PF00135"/>
    </source>
</evidence>
<evidence type="ECO:0000256" key="2">
    <source>
        <dbReference type="ARBA" id="ARBA00022487"/>
    </source>
</evidence>
<dbReference type="InterPro" id="IPR019826">
    <property type="entry name" value="Carboxylesterase_B_AS"/>
</dbReference>
<feature type="coiled-coil region" evidence="5">
    <location>
        <begin position="334"/>
        <end position="361"/>
    </location>
</feature>
<evidence type="ECO:0000256" key="5">
    <source>
        <dbReference type="SAM" id="Coils"/>
    </source>
</evidence>
<proteinExistence type="inferred from homology"/>
<dbReference type="Gene3D" id="3.40.50.1820">
    <property type="entry name" value="alpha/beta hydrolase"/>
    <property type="match status" value="1"/>
</dbReference>
<keyword evidence="5" id="KW-0175">Coiled coil</keyword>
<dbReference type="EMBL" id="BTRK01000001">
    <property type="protein sequence ID" value="GMR33628.1"/>
    <property type="molecule type" value="Genomic_DNA"/>
</dbReference>
<evidence type="ECO:0000256" key="3">
    <source>
        <dbReference type="ARBA" id="ARBA00022801"/>
    </source>
</evidence>
<dbReference type="PROSITE" id="PS00122">
    <property type="entry name" value="CARBOXYLESTERASE_B_1"/>
    <property type="match status" value="1"/>
</dbReference>
<comment type="caution">
    <text evidence="7">The sequence shown here is derived from an EMBL/GenBank/DDBJ whole genome shotgun (WGS) entry which is preliminary data.</text>
</comment>
<dbReference type="GO" id="GO:0052689">
    <property type="term" value="F:carboxylic ester hydrolase activity"/>
    <property type="evidence" value="ECO:0007669"/>
    <property type="project" value="UniProtKB-KW"/>
</dbReference>
<evidence type="ECO:0000256" key="4">
    <source>
        <dbReference type="RuleBase" id="RU361235"/>
    </source>
</evidence>
<dbReference type="PANTHER" id="PTHR44590:SF3">
    <property type="entry name" value="CARBOXYLESTERASE TYPE B DOMAIN-CONTAINING PROTEIN"/>
    <property type="match status" value="1"/>
</dbReference>
<feature type="non-terminal residue" evidence="7">
    <location>
        <position position="542"/>
    </location>
</feature>
<organism evidence="7 8">
    <name type="scientific">Pristionchus mayeri</name>
    <dbReference type="NCBI Taxonomy" id="1317129"/>
    <lineage>
        <taxon>Eukaryota</taxon>
        <taxon>Metazoa</taxon>
        <taxon>Ecdysozoa</taxon>
        <taxon>Nematoda</taxon>
        <taxon>Chromadorea</taxon>
        <taxon>Rhabditida</taxon>
        <taxon>Rhabditina</taxon>
        <taxon>Diplogasteromorpha</taxon>
        <taxon>Diplogasteroidea</taxon>
        <taxon>Neodiplogasteridae</taxon>
        <taxon>Pristionchus</taxon>
    </lineage>
</organism>
<evidence type="ECO:0000313" key="7">
    <source>
        <dbReference type="EMBL" id="GMR33628.1"/>
    </source>
</evidence>
<keyword evidence="3 4" id="KW-0378">Hydrolase</keyword>
<protein>
    <recommendedName>
        <fullName evidence="4">Carboxylic ester hydrolase</fullName>
        <ecNumber evidence="4">3.1.1.-</ecNumber>
    </recommendedName>
</protein>
<dbReference type="SUPFAM" id="SSF53474">
    <property type="entry name" value="alpha/beta-Hydrolases"/>
    <property type="match status" value="1"/>
</dbReference>
<dbReference type="EC" id="3.1.1.-" evidence="4"/>
<dbReference type="AlphaFoldDB" id="A0AAN4Z7W9"/>
<dbReference type="Proteomes" id="UP001328107">
    <property type="component" value="Unassembled WGS sequence"/>
</dbReference>
<dbReference type="InterPro" id="IPR002018">
    <property type="entry name" value="CarbesteraseB"/>
</dbReference>
<keyword evidence="8" id="KW-1185">Reference proteome</keyword>
<dbReference type="InterPro" id="IPR019819">
    <property type="entry name" value="Carboxylesterase_B_CS"/>
</dbReference>
<sequence>MPGSIPPSRVVTTEYGQVQGRRLVHEGDKQVDAFQGIPFAAPPVGELRFKKPVPPSPWDGVRETKAFPARSISTPMDPSENHLKGEPSEDCLYLNVFTPCWEAPEGGFPVMVFIHGGAFVFGDTFSYGDIGICENVVPRGIVSITIQYRVGYLGFFTTGDSACPGNFGLWDQVEALKWVQNNIGAFGGNKENVTVLGQSAGSVSVDLLHLSPHSTNLFHKGICMAGTAECRWSIHPDMRHQSLGMAKRLEVGEFSSSEDLITKLRQVPAEKFAISMFTPIKEDNVDFETCPCLDGDLFPSSLESLRAKATPKPFLTGVTKEEGLLMVLGRESTEKALEETLNETTRDVSKKEEMKAELRRRFVGDAKPGDTAYLRGIVGMVSDFFFDAGTLDFCRKTVTLQKDPVFLYVLEHYNPSSMGILGGMMPYQEATHSNEIFYLFKKGLFNDQELTEEERRIMDTYTTACTNFAKFGNPNGSDPSHTDLPSRWDQITKDNPSLNYVIPTGEPRMNREFFAVSSLIFVDGPFNPKLIFELSGKNRRLH</sequence>
<dbReference type="Pfam" id="PF00135">
    <property type="entry name" value="COesterase"/>
    <property type="match status" value="1"/>
</dbReference>
<evidence type="ECO:0000256" key="1">
    <source>
        <dbReference type="ARBA" id="ARBA00005964"/>
    </source>
</evidence>
<name>A0AAN4Z7W9_9BILA</name>